<gene>
    <name evidence="2" type="ORF">SNAT2548_LOCUS30166</name>
</gene>
<feature type="compositionally biased region" description="Polar residues" evidence="1">
    <location>
        <begin position="121"/>
        <end position="131"/>
    </location>
</feature>
<feature type="region of interest" description="Disordered" evidence="1">
    <location>
        <begin position="45"/>
        <end position="154"/>
    </location>
</feature>
<feature type="region of interest" description="Disordered" evidence="1">
    <location>
        <begin position="297"/>
        <end position="335"/>
    </location>
</feature>
<accession>A0A812TLK9</accession>
<dbReference type="AlphaFoldDB" id="A0A812TLK9"/>
<feature type="region of interest" description="Disordered" evidence="1">
    <location>
        <begin position="160"/>
        <end position="179"/>
    </location>
</feature>
<dbReference type="EMBL" id="CAJNDS010002593">
    <property type="protein sequence ID" value="CAE7538073.1"/>
    <property type="molecule type" value="Genomic_DNA"/>
</dbReference>
<feature type="region of interest" description="Disordered" evidence="1">
    <location>
        <begin position="1"/>
        <end position="27"/>
    </location>
</feature>
<organism evidence="2 3">
    <name type="scientific">Symbiodinium natans</name>
    <dbReference type="NCBI Taxonomy" id="878477"/>
    <lineage>
        <taxon>Eukaryota</taxon>
        <taxon>Sar</taxon>
        <taxon>Alveolata</taxon>
        <taxon>Dinophyceae</taxon>
        <taxon>Suessiales</taxon>
        <taxon>Symbiodiniaceae</taxon>
        <taxon>Symbiodinium</taxon>
    </lineage>
</organism>
<proteinExistence type="predicted"/>
<comment type="caution">
    <text evidence="2">The sequence shown here is derived from an EMBL/GenBank/DDBJ whole genome shotgun (WGS) entry which is preliminary data.</text>
</comment>
<dbReference type="Proteomes" id="UP000604046">
    <property type="component" value="Unassembled WGS sequence"/>
</dbReference>
<evidence type="ECO:0000256" key="1">
    <source>
        <dbReference type="SAM" id="MobiDB-lite"/>
    </source>
</evidence>
<reference evidence="2" key="1">
    <citation type="submission" date="2021-02" db="EMBL/GenBank/DDBJ databases">
        <authorList>
            <person name="Dougan E. K."/>
            <person name="Rhodes N."/>
            <person name="Thang M."/>
            <person name="Chan C."/>
        </authorList>
    </citation>
    <scope>NUCLEOTIDE SEQUENCE</scope>
</reference>
<feature type="compositionally biased region" description="Basic and acidic residues" evidence="1">
    <location>
        <begin position="1"/>
        <end position="14"/>
    </location>
</feature>
<protein>
    <submittedName>
        <fullName evidence="2">Uncharacterized protein</fullName>
    </submittedName>
</protein>
<name>A0A812TLK9_9DINO</name>
<feature type="compositionally biased region" description="Acidic residues" evidence="1">
    <location>
        <begin position="133"/>
        <end position="142"/>
    </location>
</feature>
<sequence>MKEDKEAPGDDPRSRPSSGHRPSLVHRSSLVQGYLDALTLAAHGTACGRAEQQPTAGKPRSESPKSPSLGQTPLRDPSFPKPQPAQPALKYLQNERDLRGFSQKRRPSADVRANEDADSVGTPSVSPQRTQGDPDEESDGLEDSAPNAPNALGVYVFIDDGLDDGRREEPEKMEASEPGANLHSAWAAGKMHQVSLENVESLGPEHELAYSQGHQSAASITNAAANSRSRKVLAEKAPRLGRAFPPGCSEADPAAAATDQNIRAAALRKWESWHFRPPTYLPSAAVETGTLPEHVEESLRSWQLNRPSSAPWRPTTRPKTPRPAFGSGAAARGPG</sequence>
<evidence type="ECO:0000313" key="3">
    <source>
        <dbReference type="Proteomes" id="UP000604046"/>
    </source>
</evidence>
<keyword evidence="3" id="KW-1185">Reference proteome</keyword>
<feature type="compositionally biased region" description="Basic and acidic residues" evidence="1">
    <location>
        <begin position="163"/>
        <end position="175"/>
    </location>
</feature>
<evidence type="ECO:0000313" key="2">
    <source>
        <dbReference type="EMBL" id="CAE7538073.1"/>
    </source>
</evidence>